<keyword evidence="4" id="KW-1185">Reference proteome</keyword>
<dbReference type="eggNOG" id="COG4206">
    <property type="taxonomic scope" value="Bacteria"/>
</dbReference>
<keyword evidence="1" id="KW-0732">Signal</keyword>
<dbReference type="STRING" id="1341181.FLJC2902T_21240"/>
<feature type="chain" id="PRO_5004750744" evidence="1">
    <location>
        <begin position="21"/>
        <end position="694"/>
    </location>
</feature>
<evidence type="ECO:0000256" key="1">
    <source>
        <dbReference type="SAM" id="SignalP"/>
    </source>
</evidence>
<feature type="signal peptide" evidence="1">
    <location>
        <begin position="1"/>
        <end position="20"/>
    </location>
</feature>
<dbReference type="InterPro" id="IPR037066">
    <property type="entry name" value="Plug_dom_sf"/>
</dbReference>
<dbReference type="SUPFAM" id="SSF56935">
    <property type="entry name" value="Porins"/>
    <property type="match status" value="1"/>
</dbReference>
<accession>V6SKD3</accession>
<keyword evidence="3" id="KW-0675">Receptor</keyword>
<comment type="caution">
    <text evidence="3">The sequence shown here is derived from an EMBL/GenBank/DDBJ whole genome shotgun (WGS) entry which is preliminary data.</text>
</comment>
<feature type="domain" description="Outer membrane protein beta-barrel" evidence="2">
    <location>
        <begin position="283"/>
        <end position="671"/>
    </location>
</feature>
<dbReference type="InterPro" id="IPR041700">
    <property type="entry name" value="OMP_b-brl_3"/>
</dbReference>
<organism evidence="3 4">
    <name type="scientific">Flavobacterium limnosediminis JC2902</name>
    <dbReference type="NCBI Taxonomy" id="1341181"/>
    <lineage>
        <taxon>Bacteria</taxon>
        <taxon>Pseudomonadati</taxon>
        <taxon>Bacteroidota</taxon>
        <taxon>Flavobacteriia</taxon>
        <taxon>Flavobacteriales</taxon>
        <taxon>Flavobacteriaceae</taxon>
        <taxon>Flavobacterium</taxon>
    </lineage>
</organism>
<proteinExistence type="predicted"/>
<name>V6SKD3_9FLAO</name>
<dbReference type="Gene3D" id="2.170.130.10">
    <property type="entry name" value="TonB-dependent receptor, plug domain"/>
    <property type="match status" value="1"/>
</dbReference>
<dbReference type="PATRIC" id="fig|1341181.4.peg.2089"/>
<evidence type="ECO:0000313" key="3">
    <source>
        <dbReference type="EMBL" id="ESU27153.1"/>
    </source>
</evidence>
<sequence length="694" mass="79946">MRKQTIIILALFFTFHFGNAQDSSKNLEEVVVKTNLRTFSNKNGTIKIDVANSVLNGVSNTLDLLAKLPKIQISPNKENITVAGKGSPLIYIDNQRVEINDLNSLSVEDIKTIEIIDNPSSKYEANGRVVVLITLKLSKKEGFKIVVTENASFKKYFNNYFGVNSTIKKNRFEYKVNFNYNQLTLWESNGNDFTIHNEGITSNYLTEAVTKRPQFIFGSGVFYKINEDDYLSFNFNGNTHKDQFDINTITYNADLNAENSIETSNENKEKRQFYNAFINYNHKIKSIEGIVFTGFQYSNFDKKMESFISNNYNDTEFEISQNRDQKFSITVFSGRLDFVKTFRNQMKLELGALSSQANSNSDFFAENFNPPSTTTSRYNYKEKNNAGYSQLSGAIKKMSYSIGLRGENTVIKGKYENENELSIDKDYINFFPKLQLEIPIDSTKTITFNYAKSILRPNFSSTNQISTYINPYLVFTNNINLNPTIIDEVAVSFQHNEKSVRLSYNKKKNPVYYGISYDETQNLLTFKPTNFEKETGFNLEFTLPFHYKSWSTTNVLSATINKIEDPSAAMMTSKPYLYYYSNHSFKLPKAIELAVTGWGLTEQKEGVFERNALFTIDLAVSKTFLKHFDCTLSYNDIFKKLKYYENFTMNSITANGKYFTDVHMLSLSIKYFFGKIKNSEFQEKSIDENLNRIK</sequence>
<evidence type="ECO:0000313" key="4">
    <source>
        <dbReference type="Proteomes" id="UP000018004"/>
    </source>
</evidence>
<evidence type="ECO:0000259" key="2">
    <source>
        <dbReference type="Pfam" id="PF14905"/>
    </source>
</evidence>
<dbReference type="Pfam" id="PF14905">
    <property type="entry name" value="OMP_b-brl_3"/>
    <property type="match status" value="1"/>
</dbReference>
<dbReference type="OrthoDB" id="8764943at2"/>
<dbReference type="AlphaFoldDB" id="V6SKD3"/>
<protein>
    <submittedName>
        <fullName evidence="3">TonB-dependent outer membrane receptorprecursor</fullName>
    </submittedName>
</protein>
<gene>
    <name evidence="3" type="ORF">FLJC2902T_21240</name>
</gene>
<dbReference type="RefSeq" id="WP_023579705.1">
    <property type="nucleotide sequence ID" value="NZ_AVGG01000012.1"/>
</dbReference>
<reference evidence="3 4" key="1">
    <citation type="submission" date="2013-08" db="EMBL/GenBank/DDBJ databases">
        <title>Flavobacterium limnosediminis JC2902 genome sequencing.</title>
        <authorList>
            <person name="Lee K."/>
            <person name="Yi H."/>
            <person name="Park S."/>
            <person name="Chun J."/>
        </authorList>
    </citation>
    <scope>NUCLEOTIDE SEQUENCE [LARGE SCALE GENOMIC DNA]</scope>
    <source>
        <strain evidence="3 4">JC2902</strain>
    </source>
</reference>
<dbReference type="EMBL" id="AVGG01000012">
    <property type="protein sequence ID" value="ESU27153.1"/>
    <property type="molecule type" value="Genomic_DNA"/>
</dbReference>
<dbReference type="Proteomes" id="UP000018004">
    <property type="component" value="Unassembled WGS sequence"/>
</dbReference>